<evidence type="ECO:0000313" key="3">
    <source>
        <dbReference type="EMBL" id="KAL3788053.1"/>
    </source>
</evidence>
<dbReference type="EMBL" id="JALLPJ020000585">
    <property type="protein sequence ID" value="KAL3788053.1"/>
    <property type="molecule type" value="Genomic_DNA"/>
</dbReference>
<evidence type="ECO:0000313" key="4">
    <source>
        <dbReference type="Proteomes" id="UP001530400"/>
    </source>
</evidence>
<keyword evidence="4" id="KW-1185">Reference proteome</keyword>
<evidence type="ECO:0000259" key="2">
    <source>
        <dbReference type="PROSITE" id="PS51186"/>
    </source>
</evidence>
<dbReference type="AlphaFoldDB" id="A0ABD3PJ72"/>
<reference evidence="3 4" key="1">
    <citation type="submission" date="2024-10" db="EMBL/GenBank/DDBJ databases">
        <title>Updated reference genomes for cyclostephanoid diatoms.</title>
        <authorList>
            <person name="Roberts W.R."/>
            <person name="Alverson A.J."/>
        </authorList>
    </citation>
    <scope>NUCLEOTIDE SEQUENCE [LARGE SCALE GENOMIC DNA]</scope>
    <source>
        <strain evidence="3 4">AJA010-31</strain>
    </source>
</reference>
<evidence type="ECO:0000256" key="1">
    <source>
        <dbReference type="SAM" id="SignalP"/>
    </source>
</evidence>
<keyword evidence="1" id="KW-0732">Signal</keyword>
<dbReference type="PROSITE" id="PS51186">
    <property type="entry name" value="GNAT"/>
    <property type="match status" value="1"/>
</dbReference>
<dbReference type="InterPro" id="IPR000182">
    <property type="entry name" value="GNAT_dom"/>
</dbReference>
<feature type="domain" description="N-acetyltransferase" evidence="2">
    <location>
        <begin position="96"/>
        <end position="281"/>
    </location>
</feature>
<dbReference type="CDD" id="cd04301">
    <property type="entry name" value="NAT_SF"/>
    <property type="match status" value="1"/>
</dbReference>
<name>A0ABD3PJ72_9STRA</name>
<dbReference type="SUPFAM" id="SSF55729">
    <property type="entry name" value="Acyl-CoA N-acyltransferases (Nat)"/>
    <property type="match status" value="1"/>
</dbReference>
<dbReference type="Proteomes" id="UP001530400">
    <property type="component" value="Unassembled WGS sequence"/>
</dbReference>
<comment type="caution">
    <text evidence="3">The sequence shown here is derived from an EMBL/GenBank/DDBJ whole genome shotgun (WGS) entry which is preliminary data.</text>
</comment>
<protein>
    <recommendedName>
        <fullName evidence="2">N-acetyltransferase domain-containing protein</fullName>
    </recommendedName>
</protein>
<proteinExistence type="predicted"/>
<sequence>MQSIFFLVSAAAATQLILLATGDNRQCNALQPSRMTLRMADASNKSLRYEILNGVALKLKTMKDRDGELEQQTMPVQTDASDEVYVTADTNCTYSYYIREACKSEINEITSVLMKAFHPQSQPLFDSYIQRYKYNHLQMCFSLPKNDMGIFVACACAENETNEEIVGFCCVDGRPNDPSSRIEFLTESTLACTCPRPYLSDLGVLPTHRRRGIGQTLVGACEDWAMKRGHDTLYLKVDETKKSTMKLYKGMGYNKTVLPGVRPGSGGKKWGNDVLLQKQIICAKAREVGERRSWFRRILMRVLQSS</sequence>
<organism evidence="3 4">
    <name type="scientific">Cyclotella atomus</name>
    <dbReference type="NCBI Taxonomy" id="382360"/>
    <lineage>
        <taxon>Eukaryota</taxon>
        <taxon>Sar</taxon>
        <taxon>Stramenopiles</taxon>
        <taxon>Ochrophyta</taxon>
        <taxon>Bacillariophyta</taxon>
        <taxon>Coscinodiscophyceae</taxon>
        <taxon>Thalassiosirophycidae</taxon>
        <taxon>Stephanodiscales</taxon>
        <taxon>Stephanodiscaceae</taxon>
        <taxon>Cyclotella</taxon>
    </lineage>
</organism>
<gene>
    <name evidence="3" type="ORF">ACHAWO_000495</name>
</gene>
<dbReference type="PANTHER" id="PTHR47443">
    <property type="entry name" value="ACYL-COA N-ACYLTRANSFERASES (NAT) SUPERFAMILY PROTEIN"/>
    <property type="match status" value="1"/>
</dbReference>
<dbReference type="InterPro" id="IPR016181">
    <property type="entry name" value="Acyl_CoA_acyltransferase"/>
</dbReference>
<dbReference type="Pfam" id="PF00583">
    <property type="entry name" value="Acetyltransf_1"/>
    <property type="match status" value="1"/>
</dbReference>
<dbReference type="PANTHER" id="PTHR47443:SF3">
    <property type="entry name" value="GCN5-RELATED N-ACETYLTRANSFERASE 4, CHLOROPLASTIC"/>
    <property type="match status" value="1"/>
</dbReference>
<accession>A0ABD3PJ72</accession>
<dbReference type="Gene3D" id="3.40.630.30">
    <property type="match status" value="1"/>
</dbReference>
<feature type="signal peptide" evidence="1">
    <location>
        <begin position="1"/>
        <end position="22"/>
    </location>
</feature>
<feature type="chain" id="PRO_5044740929" description="N-acetyltransferase domain-containing protein" evidence="1">
    <location>
        <begin position="23"/>
        <end position="306"/>
    </location>
</feature>